<dbReference type="InterPro" id="IPR036249">
    <property type="entry name" value="Thioredoxin-like_sf"/>
</dbReference>
<proteinExistence type="predicted"/>
<dbReference type="PANTHER" id="PTHR43968">
    <property type="match status" value="1"/>
</dbReference>
<dbReference type="Gene3D" id="1.20.1050.10">
    <property type="match status" value="1"/>
</dbReference>
<dbReference type="Pfam" id="PF13409">
    <property type="entry name" value="GST_N_2"/>
    <property type="match status" value="1"/>
</dbReference>
<dbReference type="InterPro" id="IPR004045">
    <property type="entry name" value="Glutathione_S-Trfase_N"/>
</dbReference>
<evidence type="ECO:0000256" key="1">
    <source>
        <dbReference type="ARBA" id="ARBA00012452"/>
    </source>
</evidence>
<evidence type="ECO:0000256" key="2">
    <source>
        <dbReference type="ARBA" id="ARBA00022679"/>
    </source>
</evidence>
<dbReference type="SUPFAM" id="SSF52833">
    <property type="entry name" value="Thioredoxin-like"/>
    <property type="match status" value="1"/>
</dbReference>
<protein>
    <recommendedName>
        <fullName evidence="1">glutathione transferase</fullName>
        <ecNumber evidence="1">2.5.1.18</ecNumber>
    </recommendedName>
</protein>
<reference evidence="6 7" key="1">
    <citation type="submission" date="2020-03" db="EMBL/GenBank/DDBJ databases">
        <title>The genome sequence of Microvirga sp. c23x22.</title>
        <authorList>
            <person name="Zhang X."/>
        </authorList>
    </citation>
    <scope>NUCLEOTIDE SEQUENCE [LARGE SCALE GENOMIC DNA]</scope>
    <source>
        <strain evidence="7">c23x22</strain>
    </source>
</reference>
<dbReference type="InterPro" id="IPR036282">
    <property type="entry name" value="Glutathione-S-Trfase_C_sf"/>
</dbReference>
<dbReference type="EC" id="2.5.1.18" evidence="1"/>
<dbReference type="SFLD" id="SFLDS00019">
    <property type="entry name" value="Glutathione_Transferase_(cytos"/>
    <property type="match status" value="1"/>
</dbReference>
<dbReference type="InterPro" id="IPR045073">
    <property type="entry name" value="Omega/Tau-like"/>
</dbReference>
<dbReference type="SFLD" id="SFLDG00358">
    <property type="entry name" value="Main_(cytGST)"/>
    <property type="match status" value="1"/>
</dbReference>
<feature type="domain" description="GST N-terminal" evidence="4">
    <location>
        <begin position="2"/>
        <end position="80"/>
    </location>
</feature>
<dbReference type="CDD" id="cd00570">
    <property type="entry name" value="GST_N_family"/>
    <property type="match status" value="1"/>
</dbReference>
<dbReference type="PROSITE" id="PS50404">
    <property type="entry name" value="GST_NTER"/>
    <property type="match status" value="1"/>
</dbReference>
<evidence type="ECO:0000259" key="4">
    <source>
        <dbReference type="PROSITE" id="PS50404"/>
    </source>
</evidence>
<dbReference type="EMBL" id="JAATJS010000006">
    <property type="protein sequence ID" value="NIX78048.1"/>
    <property type="molecule type" value="Genomic_DNA"/>
</dbReference>
<keyword evidence="2" id="KW-0808">Transferase</keyword>
<dbReference type="SUPFAM" id="SSF47616">
    <property type="entry name" value="GST C-terminal domain-like"/>
    <property type="match status" value="1"/>
</dbReference>
<dbReference type="Gene3D" id="3.40.30.10">
    <property type="entry name" value="Glutaredoxin"/>
    <property type="match status" value="1"/>
</dbReference>
<dbReference type="PANTHER" id="PTHR43968:SF6">
    <property type="entry name" value="GLUTATHIONE S-TRANSFERASE OMEGA"/>
    <property type="match status" value="1"/>
</dbReference>
<evidence type="ECO:0000313" key="6">
    <source>
        <dbReference type="EMBL" id="NIX78048.1"/>
    </source>
</evidence>
<dbReference type="SFLD" id="SFLDG01152">
    <property type="entry name" value="Main.3:_Omega-_and_Tau-like"/>
    <property type="match status" value="1"/>
</dbReference>
<evidence type="ECO:0000256" key="3">
    <source>
        <dbReference type="ARBA" id="ARBA00047960"/>
    </source>
</evidence>
<accession>A0ABX0VEZ8</accession>
<feature type="domain" description="GST C-terminal" evidence="5">
    <location>
        <begin position="84"/>
        <end position="206"/>
    </location>
</feature>
<dbReference type="RefSeq" id="WP_167673966.1">
    <property type="nucleotide sequence ID" value="NZ_JAATJS010000006.1"/>
</dbReference>
<dbReference type="Pfam" id="PF13410">
    <property type="entry name" value="GST_C_2"/>
    <property type="match status" value="1"/>
</dbReference>
<dbReference type="CDD" id="cd00299">
    <property type="entry name" value="GST_C_family"/>
    <property type="match status" value="1"/>
</dbReference>
<comment type="catalytic activity">
    <reaction evidence="3">
        <text>RX + glutathione = an S-substituted glutathione + a halide anion + H(+)</text>
        <dbReference type="Rhea" id="RHEA:16437"/>
        <dbReference type="ChEBI" id="CHEBI:15378"/>
        <dbReference type="ChEBI" id="CHEBI:16042"/>
        <dbReference type="ChEBI" id="CHEBI:17792"/>
        <dbReference type="ChEBI" id="CHEBI:57925"/>
        <dbReference type="ChEBI" id="CHEBI:90779"/>
        <dbReference type="EC" id="2.5.1.18"/>
    </reaction>
</comment>
<organism evidence="6 7">
    <name type="scientific">Microvirga terricola</name>
    <dbReference type="NCBI Taxonomy" id="2719797"/>
    <lineage>
        <taxon>Bacteria</taxon>
        <taxon>Pseudomonadati</taxon>
        <taxon>Pseudomonadota</taxon>
        <taxon>Alphaproteobacteria</taxon>
        <taxon>Hyphomicrobiales</taxon>
        <taxon>Methylobacteriaceae</taxon>
        <taxon>Microvirga</taxon>
    </lineage>
</organism>
<dbReference type="Proteomes" id="UP000707352">
    <property type="component" value="Unassembled WGS sequence"/>
</dbReference>
<sequence>MTTLTLVSSHLCPYVQRAAIALAEKGEPFERIYVDTADKPDWFKAISPLGKVPLLKVGDAVIFESAVILEYLEDTVAPKLHPVDPLTRADHRAWIEFGSTILNDIGGLYNAPDERSFNAKCAVLSKRFAWIEKRLKADPWFDGSSFSLVDAVFGPIFRYFDVFDGFTDLGIFADKPKVSRWRAALSTRPSVRGAVQPDYPERLRQFIAKRNSHLSTLLAAKAAA</sequence>
<evidence type="ECO:0000259" key="5">
    <source>
        <dbReference type="PROSITE" id="PS50405"/>
    </source>
</evidence>
<comment type="caution">
    <text evidence="6">The sequence shown here is derived from an EMBL/GenBank/DDBJ whole genome shotgun (WGS) entry which is preliminary data.</text>
</comment>
<dbReference type="InterPro" id="IPR010987">
    <property type="entry name" value="Glutathione-S-Trfase_C-like"/>
</dbReference>
<dbReference type="InterPro" id="IPR040079">
    <property type="entry name" value="Glutathione_S-Trfase"/>
</dbReference>
<keyword evidence="7" id="KW-1185">Reference proteome</keyword>
<name>A0ABX0VEZ8_9HYPH</name>
<gene>
    <name evidence="6" type="ORF">HB375_15730</name>
</gene>
<dbReference type="PROSITE" id="PS50405">
    <property type="entry name" value="GST_CTER"/>
    <property type="match status" value="1"/>
</dbReference>
<evidence type="ECO:0000313" key="7">
    <source>
        <dbReference type="Proteomes" id="UP000707352"/>
    </source>
</evidence>
<dbReference type="InterPro" id="IPR050983">
    <property type="entry name" value="GST_Omega/HSP26"/>
</dbReference>